<dbReference type="PROSITE" id="PS50157">
    <property type="entry name" value="ZINC_FINGER_C2H2_2"/>
    <property type="match status" value="1"/>
</dbReference>
<feature type="compositionally biased region" description="Low complexity" evidence="2">
    <location>
        <begin position="7"/>
        <end position="18"/>
    </location>
</feature>
<keyword evidence="1" id="KW-0863">Zinc-finger</keyword>
<dbReference type="Gene3D" id="3.30.160.60">
    <property type="entry name" value="Classic Zinc Finger"/>
    <property type="match status" value="1"/>
</dbReference>
<dbReference type="OMA" id="QADHDNQ"/>
<dbReference type="Gramene" id="TraesCS3D03G0006000.1">
    <property type="protein sequence ID" value="TraesCS3D03G0006000.1.CDS1"/>
    <property type="gene ID" value="TraesCS3D03G0006000"/>
</dbReference>
<dbReference type="Gramene" id="TraesCS3D02G007300.1">
    <property type="protein sequence ID" value="TraesCS3D02G007300.1.cds1"/>
    <property type="gene ID" value="TraesCS3D02G007300"/>
</dbReference>
<evidence type="ECO:0000313" key="4">
    <source>
        <dbReference type="EnsemblPlants" id="TraesCS3D02G007300.1.cds1"/>
    </source>
</evidence>
<feature type="domain" description="C2H2-type" evidence="3">
    <location>
        <begin position="65"/>
        <end position="92"/>
    </location>
</feature>
<dbReference type="GO" id="GO:0008270">
    <property type="term" value="F:zinc ion binding"/>
    <property type="evidence" value="ECO:0007669"/>
    <property type="project" value="UniProtKB-KW"/>
</dbReference>
<sequence>MEAPHGAASSLDLSLTLAPMPPPSPGAPLSSSFWPAADAVAVGNDGYSQGNGGGRDEATPSRRLFSCLFCEKKFLKSQALAGHQNAHKKERVGSWNAHLYLQADHDDQPATPTATVPARSWRRACLEDHEKQMLLPQHLDLNLKL</sequence>
<reference evidence="4" key="2">
    <citation type="submission" date="2018-10" db="UniProtKB">
        <authorList>
            <consortium name="EnsemblPlants"/>
        </authorList>
    </citation>
    <scope>IDENTIFICATION</scope>
</reference>
<dbReference type="InterPro" id="IPR036236">
    <property type="entry name" value="Znf_C2H2_sf"/>
</dbReference>
<gene>
    <name evidence="4" type="primary">LOC123073548</name>
</gene>
<evidence type="ECO:0000256" key="2">
    <source>
        <dbReference type="SAM" id="MobiDB-lite"/>
    </source>
</evidence>
<dbReference type="SUPFAM" id="SSF57667">
    <property type="entry name" value="beta-beta-alpha zinc fingers"/>
    <property type="match status" value="1"/>
</dbReference>
<dbReference type="PROSITE" id="PS00028">
    <property type="entry name" value="ZINC_FINGER_C2H2_1"/>
    <property type="match status" value="1"/>
</dbReference>
<accession>A0A3B6GN58</accession>
<dbReference type="InterPro" id="IPR045320">
    <property type="entry name" value="JAGGED/SL1-like"/>
</dbReference>
<reference evidence="4" key="1">
    <citation type="submission" date="2018-08" db="EMBL/GenBank/DDBJ databases">
        <authorList>
            <person name="Rossello M."/>
        </authorList>
    </citation>
    <scope>NUCLEOTIDE SEQUENCE [LARGE SCALE GENOMIC DNA]</scope>
    <source>
        <strain evidence="4">cv. Chinese Spring</strain>
    </source>
</reference>
<organism evidence="4">
    <name type="scientific">Triticum aestivum</name>
    <name type="common">Wheat</name>
    <dbReference type="NCBI Taxonomy" id="4565"/>
    <lineage>
        <taxon>Eukaryota</taxon>
        <taxon>Viridiplantae</taxon>
        <taxon>Streptophyta</taxon>
        <taxon>Embryophyta</taxon>
        <taxon>Tracheophyta</taxon>
        <taxon>Spermatophyta</taxon>
        <taxon>Magnoliopsida</taxon>
        <taxon>Liliopsida</taxon>
        <taxon>Poales</taxon>
        <taxon>Poaceae</taxon>
        <taxon>BOP clade</taxon>
        <taxon>Pooideae</taxon>
        <taxon>Triticodae</taxon>
        <taxon>Triticeae</taxon>
        <taxon>Triticinae</taxon>
        <taxon>Triticum</taxon>
    </lineage>
</organism>
<dbReference type="Gramene" id="TraesROB_scaffold_064266_01G000500.1">
    <property type="protein sequence ID" value="TraesROB_scaffold_064266_01G000500.1"/>
    <property type="gene ID" value="TraesROB_scaffold_064266_01G000500"/>
</dbReference>
<dbReference type="PANTHER" id="PTHR45730:SF50">
    <property type="entry name" value="OS12G0617000 PROTEIN"/>
    <property type="match status" value="1"/>
</dbReference>
<dbReference type="AlphaFoldDB" id="A0A3B6GN58"/>
<dbReference type="GO" id="GO:0003700">
    <property type="term" value="F:DNA-binding transcription factor activity"/>
    <property type="evidence" value="ECO:0007669"/>
    <property type="project" value="InterPro"/>
</dbReference>
<dbReference type="OrthoDB" id="692117at2759"/>
<dbReference type="InterPro" id="IPR013087">
    <property type="entry name" value="Znf_C2H2_type"/>
</dbReference>
<dbReference type="RefSeq" id="XP_044352574.1">
    <property type="nucleotide sequence ID" value="XM_044496639.1"/>
</dbReference>
<evidence type="ECO:0000259" key="3">
    <source>
        <dbReference type="PROSITE" id="PS50157"/>
    </source>
</evidence>
<dbReference type="PANTHER" id="PTHR45730">
    <property type="entry name" value="ZINC FINGER PROTEIN JAGGED"/>
    <property type="match status" value="1"/>
</dbReference>
<keyword evidence="5" id="KW-1185">Reference proteome</keyword>
<dbReference type="Proteomes" id="UP000019116">
    <property type="component" value="Chromosome 3D"/>
</dbReference>
<evidence type="ECO:0000313" key="5">
    <source>
        <dbReference type="Proteomes" id="UP000019116"/>
    </source>
</evidence>
<name>A0A3B6GN58_WHEAT</name>
<protein>
    <recommendedName>
        <fullName evidence="3">C2H2-type domain-containing protein</fullName>
    </recommendedName>
</protein>
<dbReference type="Gramene" id="TraesRN3D0100006300.1">
    <property type="protein sequence ID" value="TraesRN3D0100006300.1"/>
    <property type="gene ID" value="TraesRN3D0100006300"/>
</dbReference>
<dbReference type="GeneID" id="123073548"/>
<evidence type="ECO:0000256" key="1">
    <source>
        <dbReference type="PROSITE-ProRule" id="PRU00042"/>
    </source>
</evidence>
<feature type="region of interest" description="Disordered" evidence="2">
    <location>
        <begin position="1"/>
        <end position="31"/>
    </location>
</feature>
<proteinExistence type="predicted"/>
<keyword evidence="1" id="KW-0862">Zinc</keyword>
<dbReference type="EnsemblPlants" id="TraesCS3D02G007300.1">
    <property type="protein sequence ID" value="TraesCS3D02G007300.1.cds1"/>
    <property type="gene ID" value="TraesCS3D02G007300"/>
</dbReference>
<keyword evidence="1" id="KW-0479">Metal-binding</keyword>